<protein>
    <submittedName>
        <fullName evidence="1">Uncharacterized protein</fullName>
    </submittedName>
</protein>
<organism evidence="1 2">
    <name type="scientific">Sporothrix epigloea</name>
    <dbReference type="NCBI Taxonomy" id="1892477"/>
    <lineage>
        <taxon>Eukaryota</taxon>
        <taxon>Fungi</taxon>
        <taxon>Dikarya</taxon>
        <taxon>Ascomycota</taxon>
        <taxon>Pezizomycotina</taxon>
        <taxon>Sordariomycetes</taxon>
        <taxon>Sordariomycetidae</taxon>
        <taxon>Ophiostomatales</taxon>
        <taxon>Ophiostomataceae</taxon>
        <taxon>Sporothrix</taxon>
    </lineage>
</organism>
<gene>
    <name evidence="1" type="ORF">SEPCBS119000_006203</name>
</gene>
<proteinExistence type="predicted"/>
<evidence type="ECO:0000313" key="1">
    <source>
        <dbReference type="EMBL" id="CAK7274498.1"/>
    </source>
</evidence>
<reference evidence="1 2" key="1">
    <citation type="submission" date="2024-01" db="EMBL/GenBank/DDBJ databases">
        <authorList>
            <person name="Allen C."/>
            <person name="Tagirdzhanova G."/>
        </authorList>
    </citation>
    <scope>NUCLEOTIDE SEQUENCE [LARGE SCALE GENOMIC DNA]</scope>
    <source>
        <strain evidence="1 2">CBS 119000</strain>
    </source>
</reference>
<comment type="caution">
    <text evidence="1">The sequence shown here is derived from an EMBL/GenBank/DDBJ whole genome shotgun (WGS) entry which is preliminary data.</text>
</comment>
<dbReference type="Proteomes" id="UP001642502">
    <property type="component" value="Unassembled WGS sequence"/>
</dbReference>
<dbReference type="EMBL" id="CAWUON010000145">
    <property type="protein sequence ID" value="CAK7274498.1"/>
    <property type="molecule type" value="Genomic_DNA"/>
</dbReference>
<keyword evidence="2" id="KW-1185">Reference proteome</keyword>
<sequence length="531" mass="57920">MASTCGPQKLARLQGLMALIMARSKLPGHPTPVIVSDKHGKAKWTVSIPPNAKFPLAAEEYTSICDKCVDVANRVDILRRRSSGGIHSLSMGAISSINKSHKPKSAAERMQTFDNNFIDVHEAEEAGYLTGSVSIATLMNQQADNNDDGNIVGEEDTLSARRAQKPVCSRSLTFVLASTDAGLGRTLMLLWMAYAQAQAEGRGFFIDDTRWAYGRYAQIFAPPPSPNCRPPLRHEMLPCPHQARHLVMTVDTASRFILAENDDGAEDITPEHTAHLFDLAYKGYEALFHLNVDDAKHVAKRVKEIKAEAAGEKLSSNADSSKKEHGAIVGVHVRRGDRRPAEFQYRDSYLPLNLYADRATGEIAASAHARGKGSFPSSLPSVMVLATDDPMVYQAEEFAGATRAQKHIRLANKAVTEPPVPQRGVLHKFVDEAFGWEGGFYAAMFWNLGGAASPAPDTVPVAAEALRIRSLVGRAYMMDLAVLAESSDQVVCAVSATGCRLLAVMMGRDKALKQGRWINIDGDYGWWAADF</sequence>
<evidence type="ECO:0000313" key="2">
    <source>
        <dbReference type="Proteomes" id="UP001642502"/>
    </source>
</evidence>
<name>A0ABP0E3Q2_9PEZI</name>
<dbReference type="PANTHER" id="PTHR13132:SF29">
    <property type="entry name" value="ALPHA-(1,6)-FUCOSYLTRANSFERASE"/>
    <property type="match status" value="1"/>
</dbReference>
<accession>A0ABP0E3Q2</accession>
<dbReference type="PANTHER" id="PTHR13132">
    <property type="entry name" value="ALPHA- 1,6 -FUCOSYLTRANSFERASE"/>
    <property type="match status" value="1"/>
</dbReference>